<name>A0A1E7QL10_WOLPI</name>
<evidence type="ECO:0000256" key="2">
    <source>
        <dbReference type="ARBA" id="ARBA00023136"/>
    </source>
</evidence>
<evidence type="ECO:0000256" key="5">
    <source>
        <dbReference type="SAM" id="SignalP"/>
    </source>
</evidence>
<dbReference type="PRINTS" id="PR01021">
    <property type="entry name" value="OMPADOMAIN"/>
</dbReference>
<protein>
    <recommendedName>
        <fullName evidence="6">OmpA-like domain-containing protein</fullName>
    </recommendedName>
</protein>
<evidence type="ECO:0000256" key="4">
    <source>
        <dbReference type="PROSITE-ProRule" id="PRU00473"/>
    </source>
</evidence>
<evidence type="ECO:0000259" key="6">
    <source>
        <dbReference type="PROSITE" id="PS51123"/>
    </source>
</evidence>
<accession>A0A1E7QL10</accession>
<dbReference type="InterPro" id="IPR006665">
    <property type="entry name" value="OmpA-like"/>
</dbReference>
<evidence type="ECO:0000256" key="1">
    <source>
        <dbReference type="ARBA" id="ARBA00004442"/>
    </source>
</evidence>
<dbReference type="PANTHER" id="PTHR30329:SF21">
    <property type="entry name" value="LIPOPROTEIN YIAD-RELATED"/>
    <property type="match status" value="1"/>
</dbReference>
<keyword evidence="2 4" id="KW-0472">Membrane</keyword>
<dbReference type="EMBL" id="MJMG01000001">
    <property type="protein sequence ID" value="OEY86904.1"/>
    <property type="molecule type" value="Genomic_DNA"/>
</dbReference>
<dbReference type="InterPro" id="IPR050330">
    <property type="entry name" value="Bact_OuterMem_StrucFunc"/>
</dbReference>
<comment type="subcellular location">
    <subcellularLocation>
        <location evidence="1">Cell outer membrane</location>
    </subcellularLocation>
</comment>
<dbReference type="CDD" id="cd07185">
    <property type="entry name" value="OmpA_C-like"/>
    <property type="match status" value="1"/>
</dbReference>
<keyword evidence="3" id="KW-0998">Cell outer membrane</keyword>
<comment type="caution">
    <text evidence="7">The sequence shown here is derived from an EMBL/GenBank/DDBJ whole genome shotgun (WGS) entry which is preliminary data.</text>
</comment>
<dbReference type="SUPFAM" id="SSF103088">
    <property type="entry name" value="OmpA-like"/>
    <property type="match status" value="1"/>
</dbReference>
<evidence type="ECO:0000313" key="7">
    <source>
        <dbReference type="EMBL" id="OEY86904.1"/>
    </source>
</evidence>
<dbReference type="AlphaFoldDB" id="A0A1E7QL10"/>
<sequence>MLNRLITMFCLCLMIAGVGSGPYSVSEMKNSKAKAKKKPIHMKEVNVITMQPNVKHIGTQANDLMKQLNHERIFFGYDQSNISEASADMLLDIVEILQDNPDARILLTGHTDNRGPHDYNLALGAKRAEAAKMFMINCAPYLDKRIRTASKGETEPLVNVPDHAKPGHSKYEKEHAKNRRVEFSFFME</sequence>
<dbReference type="InterPro" id="IPR036737">
    <property type="entry name" value="OmpA-like_sf"/>
</dbReference>
<dbReference type="Pfam" id="PF00691">
    <property type="entry name" value="OmpA"/>
    <property type="match status" value="1"/>
</dbReference>
<dbReference type="RefSeq" id="WP_261722475.1">
    <property type="nucleotide sequence ID" value="NZ_MJMG01000001.1"/>
</dbReference>
<dbReference type="PROSITE" id="PS51123">
    <property type="entry name" value="OMPA_2"/>
    <property type="match status" value="1"/>
</dbReference>
<keyword evidence="5" id="KW-0732">Signal</keyword>
<dbReference type="PANTHER" id="PTHR30329">
    <property type="entry name" value="STATOR ELEMENT OF FLAGELLAR MOTOR COMPLEX"/>
    <property type="match status" value="1"/>
</dbReference>
<proteinExistence type="predicted"/>
<keyword evidence="8" id="KW-1185">Reference proteome</keyword>
<dbReference type="Proteomes" id="UP000175679">
    <property type="component" value="Unassembled WGS sequence"/>
</dbReference>
<gene>
    <name evidence="7" type="ORF">BIY23_00120</name>
</gene>
<organism evidence="7 8">
    <name type="scientific">Wolbachia pipientis</name>
    <dbReference type="NCBI Taxonomy" id="955"/>
    <lineage>
        <taxon>Bacteria</taxon>
        <taxon>Pseudomonadati</taxon>
        <taxon>Pseudomonadota</taxon>
        <taxon>Alphaproteobacteria</taxon>
        <taxon>Rickettsiales</taxon>
        <taxon>Anaplasmataceae</taxon>
        <taxon>Wolbachieae</taxon>
        <taxon>Wolbachia</taxon>
    </lineage>
</organism>
<dbReference type="GO" id="GO:0009279">
    <property type="term" value="C:cell outer membrane"/>
    <property type="evidence" value="ECO:0007669"/>
    <property type="project" value="UniProtKB-SubCell"/>
</dbReference>
<evidence type="ECO:0000313" key="8">
    <source>
        <dbReference type="Proteomes" id="UP000175679"/>
    </source>
</evidence>
<feature type="chain" id="PRO_5009200921" description="OmpA-like domain-containing protein" evidence="5">
    <location>
        <begin position="21"/>
        <end position="188"/>
    </location>
</feature>
<reference evidence="7 8" key="1">
    <citation type="submission" date="2016-09" db="EMBL/GenBank/DDBJ databases">
        <title>Genomic evidence for plant-parasitic nematodes as the earliest Wolbachia hosts.</title>
        <authorList>
            <person name="Brown A.M."/>
            <person name="Wasala S.K."/>
            <person name="Howe D.K."/>
            <person name="Peetz A.B."/>
            <person name="Zasada I.A."/>
            <person name="Denver D.R."/>
        </authorList>
    </citation>
    <scope>NUCLEOTIDE SEQUENCE [LARGE SCALE GENOMIC DNA]</scope>
    <source>
        <strain evidence="8">wPpe</strain>
    </source>
</reference>
<evidence type="ECO:0000256" key="3">
    <source>
        <dbReference type="ARBA" id="ARBA00023237"/>
    </source>
</evidence>
<feature type="domain" description="OmpA-like" evidence="6">
    <location>
        <begin position="62"/>
        <end position="188"/>
    </location>
</feature>
<dbReference type="InterPro" id="IPR006664">
    <property type="entry name" value="OMP_bac"/>
</dbReference>
<dbReference type="Gene3D" id="3.30.1330.60">
    <property type="entry name" value="OmpA-like domain"/>
    <property type="match status" value="1"/>
</dbReference>
<feature type="signal peptide" evidence="5">
    <location>
        <begin position="1"/>
        <end position="20"/>
    </location>
</feature>